<gene>
    <name evidence="2" type="ORF">A4U43_C06F4240</name>
</gene>
<dbReference type="PANTHER" id="PTHR34370">
    <property type="entry name" value="OS04G0600100 PROTEIN"/>
    <property type="match status" value="1"/>
</dbReference>
<dbReference type="AlphaFoldDB" id="A0A5P1EMT2"/>
<sequence>MSSALVPLTAQRIPSPAFGLRAVHCFLSNPNESSQFFRWSVSRVWICVQHKPRASIYLKAKDDEREVNHVENLDECSTDPHGLESDSGKKTAKNFSPKELVQDLKRYGIAGVLSYGLLNTMYYLATFLLVWFYFAPAPGRMGYAAAVERFLKVMAMVWAGSQVTKIIRAGGALALAPFVDKGLSWFTIKFNFESKGKAFAAIAGMCFGLALLLFVGLTLMWA</sequence>
<proteinExistence type="predicted"/>
<feature type="transmembrane region" description="Helical" evidence="1">
    <location>
        <begin position="199"/>
        <end position="221"/>
    </location>
</feature>
<protein>
    <submittedName>
        <fullName evidence="2">Uncharacterized protein</fullName>
    </submittedName>
</protein>
<reference evidence="3" key="1">
    <citation type="journal article" date="2017" name="Nat. Commun.">
        <title>The asparagus genome sheds light on the origin and evolution of a young Y chromosome.</title>
        <authorList>
            <person name="Harkess A."/>
            <person name="Zhou J."/>
            <person name="Xu C."/>
            <person name="Bowers J.E."/>
            <person name="Van der Hulst R."/>
            <person name="Ayyampalayam S."/>
            <person name="Mercati F."/>
            <person name="Riccardi P."/>
            <person name="McKain M.R."/>
            <person name="Kakrana A."/>
            <person name="Tang H."/>
            <person name="Ray J."/>
            <person name="Groenendijk J."/>
            <person name="Arikit S."/>
            <person name="Mathioni S.M."/>
            <person name="Nakano M."/>
            <person name="Shan H."/>
            <person name="Telgmann-Rauber A."/>
            <person name="Kanno A."/>
            <person name="Yue Z."/>
            <person name="Chen H."/>
            <person name="Li W."/>
            <person name="Chen Y."/>
            <person name="Xu X."/>
            <person name="Zhang Y."/>
            <person name="Luo S."/>
            <person name="Chen H."/>
            <person name="Gao J."/>
            <person name="Mao Z."/>
            <person name="Pires J.C."/>
            <person name="Luo M."/>
            <person name="Kudrna D."/>
            <person name="Wing R.A."/>
            <person name="Meyers B.C."/>
            <person name="Yi K."/>
            <person name="Kong H."/>
            <person name="Lavrijsen P."/>
            <person name="Sunseri F."/>
            <person name="Falavigna A."/>
            <person name="Ye Y."/>
            <person name="Leebens-Mack J.H."/>
            <person name="Chen G."/>
        </authorList>
    </citation>
    <scope>NUCLEOTIDE SEQUENCE [LARGE SCALE GENOMIC DNA]</scope>
    <source>
        <strain evidence="3">cv. DH0086</strain>
    </source>
</reference>
<feature type="transmembrane region" description="Helical" evidence="1">
    <location>
        <begin position="112"/>
        <end position="135"/>
    </location>
</feature>
<organism evidence="2 3">
    <name type="scientific">Asparagus officinalis</name>
    <name type="common">Garden asparagus</name>
    <dbReference type="NCBI Taxonomy" id="4686"/>
    <lineage>
        <taxon>Eukaryota</taxon>
        <taxon>Viridiplantae</taxon>
        <taxon>Streptophyta</taxon>
        <taxon>Embryophyta</taxon>
        <taxon>Tracheophyta</taxon>
        <taxon>Spermatophyta</taxon>
        <taxon>Magnoliopsida</taxon>
        <taxon>Liliopsida</taxon>
        <taxon>Asparagales</taxon>
        <taxon>Asparagaceae</taxon>
        <taxon>Asparagoideae</taxon>
        <taxon>Asparagus</taxon>
    </lineage>
</organism>
<dbReference type="Gramene" id="ONK66109">
    <property type="protein sequence ID" value="ONK66109"/>
    <property type="gene ID" value="A4U43_C06F4240"/>
</dbReference>
<dbReference type="PANTHER" id="PTHR34370:SF2">
    <property type="entry name" value="GAG-POL POLYPROTEIN_RETROTRANSPOSON"/>
    <property type="match status" value="1"/>
</dbReference>
<accession>A0A5P1EMT2</accession>
<dbReference type="OMA" id="ENNDHEV"/>
<dbReference type="EMBL" id="CM007386">
    <property type="protein sequence ID" value="ONK66109.1"/>
    <property type="molecule type" value="Genomic_DNA"/>
</dbReference>
<keyword evidence="3" id="KW-1185">Reference proteome</keyword>
<name>A0A5P1EMT2_ASPOF</name>
<evidence type="ECO:0000313" key="3">
    <source>
        <dbReference type="Proteomes" id="UP000243459"/>
    </source>
</evidence>
<evidence type="ECO:0000256" key="1">
    <source>
        <dbReference type="SAM" id="Phobius"/>
    </source>
</evidence>
<keyword evidence="1" id="KW-0472">Membrane</keyword>
<dbReference type="Proteomes" id="UP000243459">
    <property type="component" value="Chromosome 6"/>
</dbReference>
<keyword evidence="1" id="KW-1133">Transmembrane helix</keyword>
<evidence type="ECO:0000313" key="2">
    <source>
        <dbReference type="EMBL" id="ONK66109.1"/>
    </source>
</evidence>
<keyword evidence="1" id="KW-0812">Transmembrane</keyword>